<dbReference type="KEGG" id="npi:G7071_09590"/>
<proteinExistence type="predicted"/>
<accession>A0A6G7YG93</accession>
<dbReference type="InterPro" id="IPR025751">
    <property type="entry name" value="RsbRD_N_dom"/>
</dbReference>
<dbReference type="PANTHER" id="PTHR33744:SF7">
    <property type="entry name" value="PUCR FAMILY TRANSCRIPTIONAL REGULATOR"/>
    <property type="match status" value="1"/>
</dbReference>
<evidence type="ECO:0000259" key="1">
    <source>
        <dbReference type="Pfam" id="PF13556"/>
    </source>
</evidence>
<dbReference type="InterPro" id="IPR042070">
    <property type="entry name" value="PucR_C-HTH_sf"/>
</dbReference>
<dbReference type="Pfam" id="PF14361">
    <property type="entry name" value="RsbRD_N"/>
    <property type="match status" value="1"/>
</dbReference>
<dbReference type="PANTHER" id="PTHR33744">
    <property type="entry name" value="CARBOHYDRATE DIACID REGULATOR"/>
    <property type="match status" value="1"/>
</dbReference>
<reference evidence="3 4" key="1">
    <citation type="submission" date="2020-03" db="EMBL/GenBank/DDBJ databases">
        <title>Nocardioides sp. nov., isolated from fish.</title>
        <authorList>
            <person name="Hyun D.-W."/>
            <person name="Bae J.-W."/>
        </authorList>
    </citation>
    <scope>NUCLEOTIDE SEQUENCE [LARGE SCALE GENOMIC DNA]</scope>
    <source>
        <strain evidence="3 4">HDW12A</strain>
    </source>
</reference>
<dbReference type="RefSeq" id="WP_166317924.1">
    <property type="nucleotide sequence ID" value="NZ_CP049866.1"/>
</dbReference>
<evidence type="ECO:0000313" key="4">
    <source>
        <dbReference type="Proteomes" id="UP000502035"/>
    </source>
</evidence>
<protein>
    <submittedName>
        <fullName evidence="3">PucR family transcriptional regulator</fullName>
    </submittedName>
</protein>
<feature type="domain" description="RsbT co-antagonist protein RsbRD N-terminal" evidence="2">
    <location>
        <begin position="21"/>
        <end position="157"/>
    </location>
</feature>
<evidence type="ECO:0000313" key="3">
    <source>
        <dbReference type="EMBL" id="QIK75661.1"/>
    </source>
</evidence>
<dbReference type="AlphaFoldDB" id="A0A6G7YG93"/>
<organism evidence="3 4">
    <name type="scientific">Nocardioides piscis</name>
    <dbReference type="NCBI Taxonomy" id="2714938"/>
    <lineage>
        <taxon>Bacteria</taxon>
        <taxon>Bacillati</taxon>
        <taxon>Actinomycetota</taxon>
        <taxon>Actinomycetes</taxon>
        <taxon>Propionibacteriales</taxon>
        <taxon>Nocardioidaceae</taxon>
        <taxon>Nocardioides</taxon>
    </lineage>
</organism>
<dbReference type="InterPro" id="IPR051448">
    <property type="entry name" value="CdaR-like_regulators"/>
</dbReference>
<evidence type="ECO:0000259" key="2">
    <source>
        <dbReference type="Pfam" id="PF14361"/>
    </source>
</evidence>
<dbReference type="Pfam" id="PF13556">
    <property type="entry name" value="HTH_30"/>
    <property type="match status" value="1"/>
</dbReference>
<sequence>MLQPARDDRLALRERLAGTLPGMLDEALARVTSEVAFTRHTEAGASSDVERVIRQNLDHFGSLLRQERLPAPEEIELMMRAAARRAEERVPLPEVLAAYFTGFRYCWEQSGKLIEGDESADLVEVGSLALSYLQTVTTAVIDAYVETTTALSGQDREGRATLLAALLAGTDRATDWHAAGLDVWDEHSVVVLRLARPRHEDDATMTIEARRRTRAIRKALIELTGSEVLDDLTTLGGVVVLDGRVDPVRLRQALFPILGSRWHAGLAVADAHCPTPEAAAAAADCAEVADRLNHPSGVHQLADLLLEVQVTRPGPARTALRQLLRPLEDSTELVQTLAVYVEENGRRAVTAARLHVHPNTLDYRLRRIRELTGIDPCEREGGQLLRAALVVREFVESIPRH</sequence>
<dbReference type="Gene3D" id="1.10.10.2840">
    <property type="entry name" value="PucR C-terminal helix-turn-helix domain"/>
    <property type="match status" value="1"/>
</dbReference>
<name>A0A6G7YG93_9ACTN</name>
<dbReference type="Proteomes" id="UP000502035">
    <property type="component" value="Chromosome"/>
</dbReference>
<keyword evidence="4" id="KW-1185">Reference proteome</keyword>
<feature type="domain" description="PucR C-terminal helix-turn-helix" evidence="1">
    <location>
        <begin position="333"/>
        <end position="389"/>
    </location>
</feature>
<dbReference type="EMBL" id="CP049866">
    <property type="protein sequence ID" value="QIK75661.1"/>
    <property type="molecule type" value="Genomic_DNA"/>
</dbReference>
<gene>
    <name evidence="3" type="ORF">G7071_09590</name>
</gene>
<dbReference type="InterPro" id="IPR025736">
    <property type="entry name" value="PucR_C-HTH_dom"/>
</dbReference>